<proteinExistence type="predicted"/>
<feature type="compositionally biased region" description="Basic residues" evidence="1">
    <location>
        <begin position="396"/>
        <end position="409"/>
    </location>
</feature>
<feature type="region of interest" description="Disordered" evidence="1">
    <location>
        <begin position="452"/>
        <end position="487"/>
    </location>
</feature>
<feature type="compositionally biased region" description="Gly residues" evidence="1">
    <location>
        <begin position="837"/>
        <end position="850"/>
    </location>
</feature>
<feature type="region of interest" description="Disordered" evidence="1">
    <location>
        <begin position="697"/>
        <end position="785"/>
    </location>
</feature>
<protein>
    <submittedName>
        <fullName evidence="2">Uncharacterized protein</fullName>
    </submittedName>
</protein>
<feature type="compositionally biased region" description="Low complexity" evidence="1">
    <location>
        <begin position="106"/>
        <end position="116"/>
    </location>
</feature>
<feature type="compositionally biased region" description="Low complexity" evidence="1">
    <location>
        <begin position="755"/>
        <end position="764"/>
    </location>
</feature>
<feature type="compositionally biased region" description="Acidic residues" evidence="1">
    <location>
        <begin position="599"/>
        <end position="612"/>
    </location>
</feature>
<feature type="region of interest" description="Disordered" evidence="1">
    <location>
        <begin position="368"/>
        <end position="409"/>
    </location>
</feature>
<feature type="region of interest" description="Disordered" evidence="1">
    <location>
        <begin position="538"/>
        <end position="625"/>
    </location>
</feature>
<feature type="compositionally biased region" description="Acidic residues" evidence="1">
    <location>
        <begin position="468"/>
        <end position="479"/>
    </location>
</feature>
<feature type="compositionally biased region" description="Basic and acidic residues" evidence="1">
    <location>
        <begin position="893"/>
        <end position="921"/>
    </location>
</feature>
<dbReference type="EMBL" id="JARJLG010000040">
    <property type="protein sequence ID" value="KAJ7763573.1"/>
    <property type="molecule type" value="Genomic_DNA"/>
</dbReference>
<organism evidence="2 3">
    <name type="scientific">Mycena maculata</name>
    <dbReference type="NCBI Taxonomy" id="230809"/>
    <lineage>
        <taxon>Eukaryota</taxon>
        <taxon>Fungi</taxon>
        <taxon>Dikarya</taxon>
        <taxon>Basidiomycota</taxon>
        <taxon>Agaricomycotina</taxon>
        <taxon>Agaricomycetes</taxon>
        <taxon>Agaricomycetidae</taxon>
        <taxon>Agaricales</taxon>
        <taxon>Marasmiineae</taxon>
        <taxon>Mycenaceae</taxon>
        <taxon>Mycena</taxon>
    </lineage>
</organism>
<comment type="caution">
    <text evidence="2">The sequence shown here is derived from an EMBL/GenBank/DDBJ whole genome shotgun (WGS) entry which is preliminary data.</text>
</comment>
<sequence>MDSDSSVSPLLSLACRFLPHDQWFTTHVDPDWKVRQVKSWLLSKCLPYAAPPSPPLRQSTRKPQRAPSPITFAPDPRHRPISPITFAMPNHTPAPDSDLELEDAAAADSPPSSPEEQIILPAPPKERKRAVLPTITTGAKGDLFAQFTLLRFATGQLLEDDLPLSFYDLHADELLELHRLGVVVALPRAHPKRYLDAYWEGWVRVLRMRPVEDEEDAWPLYRVRTAETRTLEWRERWLVVREGIVYLCRDESRLIHTLPLTELAALTNASALPPAATPPTTTRILLARFQAPLPSAPASTASMSAAYAHAHSHAPTRAASPLLNTAANASFATTTPSTTGHTLTGGSYTHLAGSSSYTQTLNSAYTDPFASEHGSESSSALSSPVFAHDSSGSDRPRRKQGNRRKRAKRPEHEFLALDLKDDSAYVSLLRVLHRHALPASTFVAALPVASHAHAYTRSPRSPRAPAEDREEEEEEEEDAPPLRHPPSLAQLHLHVPRSSSLGALPFPEWRAALLGRARRAGLGRIGRAVEWRMRFDREGEEGDEDDGYGEGWEGEGEGINGLGMNGEKGKGKERAPRVRQPTSTDGYDSDVSGDGSSFTEDDPEASSSDSDDSQGRGRGRTRGTRSETEWVAWMGDLRRQARVAKETRIRLLAREEARRRADAAREAELAALVAGEGGGEGVKEVTVSRVGVDDRSRRRAMEPSAVVTSLSGSNPPQAQTQNPRYSTYAQTNASGSGSMNTHATPAAQALTHALSSPSSAESLGSGSGTGAFGFSPLAPPELEDDQLGPQVAMGAAYGAHTRAHSHTLLHSVSMHEVVGHPSGDGFGRRPSMPVLGWGAGSGGGSGGGSRAGSVEREQPPAAHQQQASGSSTGVTEVRRTGSVGPGGGRGLLRKKDKERERESEREKESDRREQQQREKGRPRLSLSTGSSARPLVQSSLSPPATPREGYVAPLAETPAVPVKKKRRGLAHGVSMRAEKFIKSLDPALDFVDGR</sequence>
<dbReference type="AlphaFoldDB" id="A0AAD7JGU7"/>
<evidence type="ECO:0000313" key="3">
    <source>
        <dbReference type="Proteomes" id="UP001215280"/>
    </source>
</evidence>
<reference evidence="2" key="1">
    <citation type="submission" date="2023-03" db="EMBL/GenBank/DDBJ databases">
        <title>Massive genome expansion in bonnet fungi (Mycena s.s.) driven by repeated elements and novel gene families across ecological guilds.</title>
        <authorList>
            <consortium name="Lawrence Berkeley National Laboratory"/>
            <person name="Harder C.B."/>
            <person name="Miyauchi S."/>
            <person name="Viragh M."/>
            <person name="Kuo A."/>
            <person name="Thoen E."/>
            <person name="Andreopoulos B."/>
            <person name="Lu D."/>
            <person name="Skrede I."/>
            <person name="Drula E."/>
            <person name="Henrissat B."/>
            <person name="Morin E."/>
            <person name="Kohler A."/>
            <person name="Barry K."/>
            <person name="LaButti K."/>
            <person name="Morin E."/>
            <person name="Salamov A."/>
            <person name="Lipzen A."/>
            <person name="Mereny Z."/>
            <person name="Hegedus B."/>
            <person name="Baldrian P."/>
            <person name="Stursova M."/>
            <person name="Weitz H."/>
            <person name="Taylor A."/>
            <person name="Grigoriev I.V."/>
            <person name="Nagy L.G."/>
            <person name="Martin F."/>
            <person name="Kauserud H."/>
        </authorList>
    </citation>
    <scope>NUCLEOTIDE SEQUENCE</scope>
    <source>
        <strain evidence="2">CBHHK188m</strain>
    </source>
</reference>
<feature type="region of interest" description="Disordered" evidence="1">
    <location>
        <begin position="51"/>
        <end position="121"/>
    </location>
</feature>
<feature type="compositionally biased region" description="Gly residues" evidence="1">
    <location>
        <begin position="557"/>
        <end position="566"/>
    </location>
</feature>
<feature type="compositionally biased region" description="Acidic residues" evidence="1">
    <location>
        <begin position="538"/>
        <end position="556"/>
    </location>
</feature>
<feature type="compositionally biased region" description="Basic and acidic residues" evidence="1">
    <location>
        <begin position="567"/>
        <end position="576"/>
    </location>
</feature>
<dbReference type="Proteomes" id="UP001215280">
    <property type="component" value="Unassembled WGS sequence"/>
</dbReference>
<feature type="compositionally biased region" description="Polar residues" evidence="1">
    <location>
        <begin position="925"/>
        <end position="942"/>
    </location>
</feature>
<gene>
    <name evidence="2" type="ORF">DFH07DRAFT_1018273</name>
</gene>
<feature type="compositionally biased region" description="Low complexity" evidence="1">
    <location>
        <begin position="582"/>
        <end position="598"/>
    </location>
</feature>
<feature type="compositionally biased region" description="Polar residues" evidence="1">
    <location>
        <begin position="863"/>
        <end position="874"/>
    </location>
</feature>
<feature type="region of interest" description="Disordered" evidence="1">
    <location>
        <begin position="820"/>
        <end position="949"/>
    </location>
</feature>
<feature type="compositionally biased region" description="Polar residues" evidence="1">
    <location>
        <begin position="706"/>
        <end position="743"/>
    </location>
</feature>
<name>A0AAD7JGU7_9AGAR</name>
<accession>A0AAD7JGU7</accession>
<evidence type="ECO:0000313" key="2">
    <source>
        <dbReference type="EMBL" id="KAJ7763573.1"/>
    </source>
</evidence>
<evidence type="ECO:0000256" key="1">
    <source>
        <dbReference type="SAM" id="MobiDB-lite"/>
    </source>
</evidence>
<keyword evidence="3" id="KW-1185">Reference proteome</keyword>